<dbReference type="PANTHER" id="PTHR12304">
    <property type="entry name" value="INOSINE-URIDINE PREFERRING NUCLEOSIDE HYDROLASE"/>
    <property type="match status" value="1"/>
</dbReference>
<feature type="domain" description="Inosine/uridine-preferring nucleoside hydrolase" evidence="3">
    <location>
        <begin position="5"/>
        <end position="295"/>
    </location>
</feature>
<keyword evidence="2" id="KW-0326">Glycosidase</keyword>
<dbReference type="EMBL" id="LQNT01000009">
    <property type="protein sequence ID" value="KZE38692.1"/>
    <property type="molecule type" value="Genomic_DNA"/>
</dbReference>
<dbReference type="AlphaFoldDB" id="A0A161RFG7"/>
<dbReference type="InterPro" id="IPR023186">
    <property type="entry name" value="IUNH"/>
</dbReference>
<dbReference type="Gene3D" id="3.90.245.10">
    <property type="entry name" value="Ribonucleoside hydrolase-like"/>
    <property type="match status" value="1"/>
</dbReference>
<dbReference type="SUPFAM" id="SSF53590">
    <property type="entry name" value="Nucleoside hydrolase"/>
    <property type="match status" value="1"/>
</dbReference>
<evidence type="ECO:0000313" key="4">
    <source>
        <dbReference type="EMBL" id="KZE38692.1"/>
    </source>
</evidence>
<dbReference type="GO" id="GO:0008477">
    <property type="term" value="F:purine nucleosidase activity"/>
    <property type="evidence" value="ECO:0007669"/>
    <property type="project" value="TreeGrafter"/>
</dbReference>
<evidence type="ECO:0000256" key="1">
    <source>
        <dbReference type="ARBA" id="ARBA00022801"/>
    </source>
</evidence>
<organism evidence="4 5">
    <name type="scientific">Bhargavaea cecembensis</name>
    <dbReference type="NCBI Taxonomy" id="394098"/>
    <lineage>
        <taxon>Bacteria</taxon>
        <taxon>Bacillati</taxon>
        <taxon>Bacillota</taxon>
        <taxon>Bacilli</taxon>
        <taxon>Bacillales</taxon>
        <taxon>Caryophanaceae</taxon>
        <taxon>Bhargavaea</taxon>
    </lineage>
</organism>
<dbReference type="RefSeq" id="WP_063180481.1">
    <property type="nucleotide sequence ID" value="NZ_LQNT01000009.1"/>
</dbReference>
<dbReference type="GO" id="GO:0045437">
    <property type="term" value="F:uridine nucleosidase activity"/>
    <property type="evidence" value="ECO:0007669"/>
    <property type="project" value="UniProtKB-ARBA"/>
</dbReference>
<dbReference type="CDD" id="cd02650">
    <property type="entry name" value="nuc_hydro_CaPnhB"/>
    <property type="match status" value="1"/>
</dbReference>
<dbReference type="InterPro" id="IPR015910">
    <property type="entry name" value="I/U_nuclsd_hydro_CS"/>
</dbReference>
<evidence type="ECO:0000259" key="3">
    <source>
        <dbReference type="Pfam" id="PF01156"/>
    </source>
</evidence>
<dbReference type="GO" id="GO:0006152">
    <property type="term" value="P:purine nucleoside catabolic process"/>
    <property type="evidence" value="ECO:0007669"/>
    <property type="project" value="TreeGrafter"/>
</dbReference>
<evidence type="ECO:0000313" key="5">
    <source>
        <dbReference type="Proteomes" id="UP000076490"/>
    </source>
</evidence>
<evidence type="ECO:0000256" key="2">
    <source>
        <dbReference type="ARBA" id="ARBA00023295"/>
    </source>
</evidence>
<dbReference type="OrthoDB" id="9797882at2"/>
<gene>
    <name evidence="4" type="ORF">AV656_07250</name>
</gene>
<sequence>MKKLLLDVDTGIDDAIALLLAAKESELVGVTTVNGNTSLDNATANTLKVLKLIGREDIPVVRGADRPLLREPHFEARVHGDDGIGGALGDMEPGMPAEGFAPDFIIEQAEKHKGELTLVLLAPLTNMALAVRKEPRLKEWLKEVIIMGGAVDTPGNITPKAEFNIFVDPEAAKVVFQSGLPITLVGLDVTEKTLLDEPHVREMAGNTEGEFIREATVQYMNRYEEMTGSRACSMHDPLAVGVALDRSFVRTERLYVDVEADSSLCDGQTVCDFNRVTGHEPNMDVCLGVEGDRFIRYLIQSMVR</sequence>
<dbReference type="InterPro" id="IPR001910">
    <property type="entry name" value="Inosine/uridine_hydrolase_dom"/>
</dbReference>
<comment type="caution">
    <text evidence="4">The sequence shown here is derived from an EMBL/GenBank/DDBJ whole genome shotgun (WGS) entry which is preliminary data.</text>
</comment>
<dbReference type="InterPro" id="IPR036452">
    <property type="entry name" value="Ribo_hydro-like"/>
</dbReference>
<dbReference type="Pfam" id="PF01156">
    <property type="entry name" value="IU_nuc_hydro"/>
    <property type="match status" value="1"/>
</dbReference>
<keyword evidence="1 4" id="KW-0378">Hydrolase</keyword>
<accession>A0A161RFG7</accession>
<protein>
    <submittedName>
        <fullName evidence="4">Nucleoside hydrolase</fullName>
    </submittedName>
</protein>
<dbReference type="PANTHER" id="PTHR12304:SF4">
    <property type="entry name" value="URIDINE NUCLEOSIDASE"/>
    <property type="match status" value="1"/>
</dbReference>
<reference evidence="4 5" key="1">
    <citation type="submission" date="2016-01" db="EMBL/GenBank/DDBJ databases">
        <title>Whole genome sequencing of Bhargavaea cecembensis T14.</title>
        <authorList>
            <person name="Hong K.W."/>
        </authorList>
    </citation>
    <scope>NUCLEOTIDE SEQUENCE [LARGE SCALE GENOMIC DNA]</scope>
    <source>
        <strain evidence="4 5">T14</strain>
    </source>
</reference>
<dbReference type="Proteomes" id="UP000076490">
    <property type="component" value="Unassembled WGS sequence"/>
</dbReference>
<name>A0A161RFG7_9BACL</name>
<proteinExistence type="predicted"/>
<dbReference type="PROSITE" id="PS01247">
    <property type="entry name" value="IUNH"/>
    <property type="match status" value="1"/>
</dbReference>
<dbReference type="GO" id="GO:0005829">
    <property type="term" value="C:cytosol"/>
    <property type="evidence" value="ECO:0007669"/>
    <property type="project" value="TreeGrafter"/>
</dbReference>